<dbReference type="AlphaFoldDB" id="A0A6G0WZE8"/>
<keyword evidence="8" id="KW-1185">Reference proteome</keyword>
<evidence type="ECO:0000256" key="5">
    <source>
        <dbReference type="SAM" id="Phobius"/>
    </source>
</evidence>
<dbReference type="Proteomes" id="UP000481153">
    <property type="component" value="Unassembled WGS sequence"/>
</dbReference>
<evidence type="ECO:0000313" key="8">
    <source>
        <dbReference type="Proteomes" id="UP000481153"/>
    </source>
</evidence>
<organism evidence="7 8">
    <name type="scientific">Aphanomyces euteiches</name>
    <dbReference type="NCBI Taxonomy" id="100861"/>
    <lineage>
        <taxon>Eukaryota</taxon>
        <taxon>Sar</taxon>
        <taxon>Stramenopiles</taxon>
        <taxon>Oomycota</taxon>
        <taxon>Saprolegniomycetes</taxon>
        <taxon>Saprolegniales</taxon>
        <taxon>Verrucalvaceae</taxon>
        <taxon>Aphanomyces</taxon>
    </lineage>
</organism>
<keyword evidence="3" id="KW-0326">Glycosidase</keyword>
<keyword evidence="5" id="KW-0812">Transmembrane</keyword>
<sequence length="574" mass="64397">MVGVAHFASVVAATVGVAASGASKSTKRCFPDDFLWGTATASYQVEGGWNETGRTPSIWDDFCRKNADVQCANVADDFVHRYKGDIAIMKHIGLSSFRLSISWSRLMTWNNTTKKMERNQPGIDFYHSLLDTLHAAKIKPVVTLYHWDLPLALQTNVDGWLDPAIVTHFNEYAELVFDEFGAKAQYWTTFNEPTSFVLAGYAEQGRHPPSVKNSDTAAYLATHHVLLSHANAVKTFRSKSIDGQIGIVLVSNMAFPLDKSSPQDQEAAERVLQFNVGWYLNPIVNGDYPEVVKKRAGAHLPQFTAEESALLKGSYDVFMFNHYSSNLVTDCASPTSEKPCAQLARGWAADLGVDAVRFPVGSRPASTNANGDRLCTWFNGYPEGYLPYIRWGHAFNKSTPILLTENGWCGNSTIDNQDQLWYYQNYVDEVWQGIQEGIPIIGYHAWSFVDNYEWGSFEPRFGLFHVDFPAETGSKEGYTPRKNDLKLTPRPAAFWYEKLAKTNCLPEEHKKHSKHDEEAETVELAAAAPKQSMSLLSWGFFGAVAALAGFVYRKQRRQQRRILDEQTPLVTKDL</sequence>
<reference evidence="7 8" key="1">
    <citation type="submission" date="2019-07" db="EMBL/GenBank/DDBJ databases">
        <title>Genomics analysis of Aphanomyces spp. identifies a new class of oomycete effector associated with host adaptation.</title>
        <authorList>
            <person name="Gaulin E."/>
        </authorList>
    </citation>
    <scope>NUCLEOTIDE SEQUENCE [LARGE SCALE GENOMIC DNA]</scope>
    <source>
        <strain evidence="7 8">ATCC 201684</strain>
    </source>
</reference>
<evidence type="ECO:0000256" key="4">
    <source>
        <dbReference type="RuleBase" id="RU003690"/>
    </source>
</evidence>
<name>A0A6G0WZE8_9STRA</name>
<dbReference type="VEuPathDB" id="FungiDB:AeMF1_001921"/>
<keyword evidence="5" id="KW-1133">Transmembrane helix</keyword>
<proteinExistence type="inferred from homology"/>
<dbReference type="PANTHER" id="PTHR10353:SF36">
    <property type="entry name" value="LP05116P"/>
    <property type="match status" value="1"/>
</dbReference>
<dbReference type="InterPro" id="IPR033132">
    <property type="entry name" value="GH_1_N_CS"/>
</dbReference>
<evidence type="ECO:0000313" key="7">
    <source>
        <dbReference type="EMBL" id="KAF0732892.1"/>
    </source>
</evidence>
<dbReference type="PRINTS" id="PR00131">
    <property type="entry name" value="GLHYDRLASE1"/>
</dbReference>
<evidence type="ECO:0000256" key="2">
    <source>
        <dbReference type="ARBA" id="ARBA00022801"/>
    </source>
</evidence>
<feature type="transmembrane region" description="Helical" evidence="5">
    <location>
        <begin position="535"/>
        <end position="552"/>
    </location>
</feature>
<evidence type="ECO:0000256" key="1">
    <source>
        <dbReference type="ARBA" id="ARBA00010838"/>
    </source>
</evidence>
<gene>
    <name evidence="7" type="ORF">Ae201684_010215</name>
</gene>
<dbReference type="GO" id="GO:0005975">
    <property type="term" value="P:carbohydrate metabolic process"/>
    <property type="evidence" value="ECO:0007669"/>
    <property type="project" value="InterPro"/>
</dbReference>
<dbReference type="InterPro" id="IPR001360">
    <property type="entry name" value="Glyco_hydro_1"/>
</dbReference>
<dbReference type="PANTHER" id="PTHR10353">
    <property type="entry name" value="GLYCOSYL HYDROLASE"/>
    <property type="match status" value="1"/>
</dbReference>
<dbReference type="InterPro" id="IPR017853">
    <property type="entry name" value="GH"/>
</dbReference>
<dbReference type="SUPFAM" id="SSF51445">
    <property type="entry name" value="(Trans)glycosidases"/>
    <property type="match status" value="1"/>
</dbReference>
<evidence type="ECO:0000256" key="6">
    <source>
        <dbReference type="SAM" id="SignalP"/>
    </source>
</evidence>
<evidence type="ECO:0000256" key="3">
    <source>
        <dbReference type="ARBA" id="ARBA00023295"/>
    </source>
</evidence>
<accession>A0A6G0WZE8</accession>
<dbReference type="Pfam" id="PF00232">
    <property type="entry name" value="Glyco_hydro_1"/>
    <property type="match status" value="1"/>
</dbReference>
<comment type="similarity">
    <text evidence="1 4">Belongs to the glycosyl hydrolase 1 family.</text>
</comment>
<keyword evidence="2" id="KW-0378">Hydrolase</keyword>
<keyword evidence="5" id="KW-0472">Membrane</keyword>
<dbReference type="Gene3D" id="3.20.20.80">
    <property type="entry name" value="Glycosidases"/>
    <property type="match status" value="1"/>
</dbReference>
<dbReference type="GO" id="GO:0008422">
    <property type="term" value="F:beta-glucosidase activity"/>
    <property type="evidence" value="ECO:0007669"/>
    <property type="project" value="TreeGrafter"/>
</dbReference>
<feature type="signal peptide" evidence="6">
    <location>
        <begin position="1"/>
        <end position="20"/>
    </location>
</feature>
<protein>
    <recommendedName>
        <fullName evidence="9">Beta-glucosidase</fullName>
    </recommendedName>
</protein>
<comment type="caution">
    <text evidence="7">The sequence shown here is derived from an EMBL/GenBank/DDBJ whole genome shotgun (WGS) entry which is preliminary data.</text>
</comment>
<keyword evidence="6" id="KW-0732">Signal</keyword>
<evidence type="ECO:0008006" key="9">
    <source>
        <dbReference type="Google" id="ProtNLM"/>
    </source>
</evidence>
<dbReference type="PROSITE" id="PS00653">
    <property type="entry name" value="GLYCOSYL_HYDROL_F1_2"/>
    <property type="match status" value="1"/>
</dbReference>
<dbReference type="EMBL" id="VJMJ01000128">
    <property type="protein sequence ID" value="KAF0732892.1"/>
    <property type="molecule type" value="Genomic_DNA"/>
</dbReference>
<feature type="chain" id="PRO_5026106559" description="Beta-glucosidase" evidence="6">
    <location>
        <begin position="21"/>
        <end position="574"/>
    </location>
</feature>
<dbReference type="FunFam" id="3.20.20.80:FF:000099">
    <property type="entry name" value="Lactase-phlorizin hydrolase, putative"/>
    <property type="match status" value="1"/>
</dbReference>